<protein>
    <submittedName>
        <fullName evidence="1">RES domain-containing protein</fullName>
    </submittedName>
</protein>
<dbReference type="AlphaFoldDB" id="A0A9X7WHG6"/>
<evidence type="ECO:0000313" key="2">
    <source>
        <dbReference type="Proteomes" id="UP000825008"/>
    </source>
</evidence>
<name>A0A9X7WHG6_9MYCO</name>
<dbReference type="Proteomes" id="UP000825008">
    <property type="component" value="Chromosome"/>
</dbReference>
<dbReference type="EMBL" id="CP080997">
    <property type="protein sequence ID" value="QZA07469.1"/>
    <property type="molecule type" value="Genomic_DNA"/>
</dbReference>
<accession>A0A9X7WHG6</accession>
<organism evidence="1 2">
    <name type="scientific">Mycolicibacter heraklionensis</name>
    <dbReference type="NCBI Taxonomy" id="512402"/>
    <lineage>
        <taxon>Bacteria</taxon>
        <taxon>Bacillati</taxon>
        <taxon>Actinomycetota</taxon>
        <taxon>Actinomycetes</taxon>
        <taxon>Mycobacteriales</taxon>
        <taxon>Mycobacteriaceae</taxon>
        <taxon>Mycolicibacter</taxon>
    </lineage>
</organism>
<reference evidence="1" key="1">
    <citation type="submission" date="2021-08" db="EMBL/GenBank/DDBJ databases">
        <title>Whole genome sequencing of non-tuberculosis mycobacteria type-strains.</title>
        <authorList>
            <person name="Igarashi Y."/>
            <person name="Osugi A."/>
            <person name="Mitarai S."/>
        </authorList>
    </citation>
    <scope>NUCLEOTIDE SEQUENCE</scope>
    <source>
        <strain evidence="1">JCM 30995</strain>
    </source>
</reference>
<sequence>MSAEPTLGEPGDLTGFPASGPPRRLVRVCRVGLEPWWFSSDGSGRFDLEPPYGTCYLATDGYAAIREASRLGPVSTEWVAARELRQVSPPDAKARLAATTRQAAGRYGVTTELVTVIPYDLPRRWAAAFGKHGFDGIRHQLRHDQRARPSGVALFGPAGLAAFDGGTALALTAVEVEAAGVKVLAPPHSSALTVVS</sequence>
<dbReference type="RefSeq" id="WP_220694958.1">
    <property type="nucleotide sequence ID" value="NZ_CP080997.1"/>
</dbReference>
<dbReference type="KEGG" id="mher:K3U94_21475"/>
<gene>
    <name evidence="1" type="ORF">K3U94_21475</name>
</gene>
<proteinExistence type="predicted"/>
<evidence type="ECO:0000313" key="1">
    <source>
        <dbReference type="EMBL" id="QZA07469.1"/>
    </source>
</evidence>